<reference evidence="2" key="1">
    <citation type="journal article" date="2019" name="Int. J. Syst. Evol. Microbiol.">
        <title>The Global Catalogue of Microorganisms (GCM) 10K type strain sequencing project: providing services to taxonomists for standard genome sequencing and annotation.</title>
        <authorList>
            <consortium name="The Broad Institute Genomics Platform"/>
            <consortium name="The Broad Institute Genome Sequencing Center for Infectious Disease"/>
            <person name="Wu L."/>
            <person name="Ma J."/>
        </authorList>
    </citation>
    <scope>NUCLEOTIDE SEQUENCE [LARGE SCALE GENOMIC DNA]</scope>
    <source>
        <strain evidence="2">CECT 7184</strain>
    </source>
</reference>
<name>A0ABT8CRI9_9FLAO</name>
<comment type="caution">
    <text evidence="1">The sequence shown here is derived from an EMBL/GenBank/DDBJ whole genome shotgun (WGS) entry which is preliminary data.</text>
</comment>
<protein>
    <submittedName>
        <fullName evidence="1">Uncharacterized protein</fullName>
    </submittedName>
</protein>
<dbReference type="Proteomes" id="UP001242368">
    <property type="component" value="Unassembled WGS sequence"/>
</dbReference>
<gene>
    <name evidence="1" type="ORF">QW060_06675</name>
</gene>
<dbReference type="EMBL" id="JAUFQU010000001">
    <property type="protein sequence ID" value="MDN3706815.1"/>
    <property type="molecule type" value="Genomic_DNA"/>
</dbReference>
<evidence type="ECO:0000313" key="1">
    <source>
        <dbReference type="EMBL" id="MDN3706815.1"/>
    </source>
</evidence>
<dbReference type="RefSeq" id="WP_290362867.1">
    <property type="nucleotide sequence ID" value="NZ_JAUFQU010000001.1"/>
</dbReference>
<accession>A0ABT8CRI9</accession>
<proteinExistence type="predicted"/>
<keyword evidence="2" id="KW-1185">Reference proteome</keyword>
<evidence type="ECO:0000313" key="2">
    <source>
        <dbReference type="Proteomes" id="UP001242368"/>
    </source>
</evidence>
<sequence length="246" mass="28490">MLTIGTIILVGNPIKELKANEPPTQQQAQKLNQSKESFDVYLNSENKIEYRKYDFRRIKGTELPFKIIPNKEDKYSFEGIQTNLKIKDGWLVGYDYGEFRGNLFWFNEDGTKYEKITTGNIKNIFEINGKIFITEGLAHLSMSSGQIFQIEKKNDNWIVEKKVELPAAPYATTLTKDKEFLIVTSHGLIKVNQDFEIETLIKEGFWKVYLYPNSIQITGEDIYIGMRGGILKTELNNLTNQIWLIK</sequence>
<organism evidence="1 2">
    <name type="scientific">Paenimyroides ceti</name>
    <dbReference type="NCBI Taxonomy" id="395087"/>
    <lineage>
        <taxon>Bacteria</taxon>
        <taxon>Pseudomonadati</taxon>
        <taxon>Bacteroidota</taxon>
        <taxon>Flavobacteriia</taxon>
        <taxon>Flavobacteriales</taxon>
        <taxon>Flavobacteriaceae</taxon>
        <taxon>Paenimyroides</taxon>
    </lineage>
</organism>